<evidence type="ECO:0000313" key="11">
    <source>
        <dbReference type="RefSeq" id="XP_022835508.1"/>
    </source>
</evidence>
<dbReference type="GeneID" id="111362963"/>
<dbReference type="RefSeq" id="XP_022835508.1">
    <property type="nucleotide sequence ID" value="XM_022979740.1"/>
</dbReference>
<dbReference type="OrthoDB" id="2668416at2759"/>
<evidence type="ECO:0000256" key="1">
    <source>
        <dbReference type="ARBA" id="ARBA00001968"/>
    </source>
</evidence>
<feature type="domain" description="DDE Tnp4" evidence="8">
    <location>
        <begin position="170"/>
        <end position="334"/>
    </location>
</feature>
<evidence type="ECO:0000259" key="8">
    <source>
        <dbReference type="Pfam" id="PF13359"/>
    </source>
</evidence>
<evidence type="ECO:0000256" key="3">
    <source>
        <dbReference type="ARBA" id="ARBA00006958"/>
    </source>
</evidence>
<comment type="cofactor">
    <cofactor evidence="1">
        <name>a divalent metal cation</name>
        <dbReference type="ChEBI" id="CHEBI:60240"/>
    </cofactor>
</comment>
<accession>A0A9J7EQZ9</accession>
<evidence type="ECO:0000313" key="12">
    <source>
        <dbReference type="RefSeq" id="XP_022835509.1"/>
    </source>
</evidence>
<reference evidence="10 11" key="1">
    <citation type="submission" date="2025-04" db="UniProtKB">
        <authorList>
            <consortium name="RefSeq"/>
        </authorList>
    </citation>
    <scope>IDENTIFICATION</scope>
    <source>
        <strain evidence="10 11">Ishihara</strain>
        <tissue evidence="10 11">Whole body</tissue>
    </source>
</reference>
<dbReference type="GO" id="GO:0005634">
    <property type="term" value="C:nucleus"/>
    <property type="evidence" value="ECO:0007669"/>
    <property type="project" value="UniProtKB-SubCell"/>
</dbReference>
<dbReference type="KEGG" id="sliu:111362963"/>
<evidence type="ECO:0000256" key="2">
    <source>
        <dbReference type="ARBA" id="ARBA00004123"/>
    </source>
</evidence>
<dbReference type="PANTHER" id="PTHR22930:SF269">
    <property type="entry name" value="NUCLEASE HARBI1-LIKE PROTEIN"/>
    <property type="match status" value="1"/>
</dbReference>
<gene>
    <name evidence="11 12" type="primary">LOC111362963</name>
    <name evidence="10" type="synonym">LOC111350743</name>
</gene>
<name>A0A9J7EQZ9_SPOLT</name>
<dbReference type="RefSeq" id="XP_022835509.1">
    <property type="nucleotide sequence ID" value="XM_022979741.1"/>
</dbReference>
<protein>
    <submittedName>
        <fullName evidence="10 11">Protein ALP1-like</fullName>
    </submittedName>
</protein>
<evidence type="ECO:0000313" key="10">
    <source>
        <dbReference type="RefSeq" id="XP_022818170.1"/>
    </source>
</evidence>
<dbReference type="InterPro" id="IPR027806">
    <property type="entry name" value="HARBI1_dom"/>
</dbReference>
<dbReference type="RefSeq" id="XP_022818170.1">
    <property type="nucleotide sequence ID" value="XM_022962402.1"/>
</dbReference>
<keyword evidence="5" id="KW-0479">Metal-binding</keyword>
<keyword evidence="4" id="KW-0540">Nuclease</keyword>
<evidence type="ECO:0000313" key="9">
    <source>
        <dbReference type="Proteomes" id="UP000301870"/>
    </source>
</evidence>
<comment type="subcellular location">
    <subcellularLocation>
        <location evidence="2">Nucleus</location>
    </subcellularLocation>
</comment>
<dbReference type="GO" id="GO:0004518">
    <property type="term" value="F:nuclease activity"/>
    <property type="evidence" value="ECO:0007669"/>
    <property type="project" value="UniProtKB-KW"/>
</dbReference>
<dbReference type="InterPro" id="IPR045249">
    <property type="entry name" value="HARBI1-like"/>
</dbReference>
<keyword evidence="7" id="KW-0539">Nucleus</keyword>
<dbReference type="GO" id="GO:0016787">
    <property type="term" value="F:hydrolase activity"/>
    <property type="evidence" value="ECO:0007669"/>
    <property type="project" value="UniProtKB-KW"/>
</dbReference>
<evidence type="ECO:0000256" key="6">
    <source>
        <dbReference type="ARBA" id="ARBA00022801"/>
    </source>
</evidence>
<dbReference type="AlphaFoldDB" id="A0A9J7EQZ9"/>
<comment type="similarity">
    <text evidence="3">Belongs to the HARBI1 family.</text>
</comment>
<evidence type="ECO:0000256" key="4">
    <source>
        <dbReference type="ARBA" id="ARBA00022722"/>
    </source>
</evidence>
<dbReference type="KEGG" id="sliu:111350743"/>
<keyword evidence="6" id="KW-0378">Hydrolase</keyword>
<evidence type="ECO:0000256" key="5">
    <source>
        <dbReference type="ARBA" id="ARBA00022723"/>
    </source>
</evidence>
<dbReference type="Pfam" id="PF13359">
    <property type="entry name" value="DDE_Tnp_4"/>
    <property type="match status" value="1"/>
</dbReference>
<dbReference type="PANTHER" id="PTHR22930">
    <property type="match status" value="1"/>
</dbReference>
<dbReference type="Proteomes" id="UP000301870">
    <property type="component" value="Chromosome 12"/>
</dbReference>
<evidence type="ECO:0000256" key="7">
    <source>
        <dbReference type="ARBA" id="ARBA00023242"/>
    </source>
</evidence>
<dbReference type="GO" id="GO:0046872">
    <property type="term" value="F:metal ion binding"/>
    <property type="evidence" value="ECO:0007669"/>
    <property type="project" value="UniProtKB-KW"/>
</dbReference>
<organism evidence="9 12">
    <name type="scientific">Spodoptera litura</name>
    <name type="common">Asian cotton leafworm</name>
    <dbReference type="NCBI Taxonomy" id="69820"/>
    <lineage>
        <taxon>Eukaryota</taxon>
        <taxon>Metazoa</taxon>
        <taxon>Ecdysozoa</taxon>
        <taxon>Arthropoda</taxon>
        <taxon>Hexapoda</taxon>
        <taxon>Insecta</taxon>
        <taxon>Pterygota</taxon>
        <taxon>Neoptera</taxon>
        <taxon>Endopterygota</taxon>
        <taxon>Lepidoptera</taxon>
        <taxon>Glossata</taxon>
        <taxon>Ditrysia</taxon>
        <taxon>Noctuoidea</taxon>
        <taxon>Noctuidae</taxon>
        <taxon>Amphipyrinae</taxon>
        <taxon>Spodoptera</taxon>
    </lineage>
</organism>
<proteinExistence type="inferred from homology"/>
<keyword evidence="9" id="KW-1185">Reference proteome</keyword>
<sequence length="393" mass="45809">MNPFAVNALICARYFLRKRRNRRRRRYHVHPILVERLLEGEFCKLFSRLQEDEEKFFDYFKMSIRSFDELQARLHDILKHSNMFRAPVQPIERLAVTLRYFVTGETFKDLHFSYRLGASTIGEIIKEVCKKIWTLLHEECLSIPNSQEGWLRIAAGFENTANFPNCIGCIDGKHVRIICPKYSGSLYSNYKKFYSIVLLAMCDCDYRYTYINVGAYGTDSDSNIFRRSSLFTKLHNGEIILPPPKPLPHTTEPLPYMIIGDAAFGISNKILRPYARSNLTHKKKIFNYRLSRARRYIESTFGIMSNKFKIFHRPMNTSLPNTIAIIKACCLLHNYIRERDGYRIQDTLTVLGFDQSLNTNSNNSRSGDTIRDKFSNYFVSPAGSVPWQDTCIF</sequence>